<protein>
    <recommendedName>
        <fullName evidence="4">Alpha/beta hydrolase family protein</fullName>
    </recommendedName>
</protein>
<dbReference type="Gene3D" id="3.40.50.1820">
    <property type="entry name" value="alpha/beta hydrolase"/>
    <property type="match status" value="1"/>
</dbReference>
<dbReference type="RefSeq" id="WP_078707539.1">
    <property type="nucleotide sequence ID" value="NZ_FUXL01000003.1"/>
</dbReference>
<dbReference type="InterPro" id="IPR010520">
    <property type="entry name" value="FrsA-like"/>
</dbReference>
<evidence type="ECO:0000313" key="3">
    <source>
        <dbReference type="Proteomes" id="UP000190135"/>
    </source>
</evidence>
<dbReference type="InterPro" id="IPR050261">
    <property type="entry name" value="FrsA_esterase"/>
</dbReference>
<evidence type="ECO:0008006" key="4">
    <source>
        <dbReference type="Google" id="ProtNLM"/>
    </source>
</evidence>
<dbReference type="Pfam" id="PF06500">
    <property type="entry name" value="FrsA-like"/>
    <property type="match status" value="1"/>
</dbReference>
<gene>
    <name evidence="2" type="ORF">SAMN05428963_103212</name>
</gene>
<dbReference type="Proteomes" id="UP000190135">
    <property type="component" value="Unassembled WGS sequence"/>
</dbReference>
<proteinExistence type="predicted"/>
<dbReference type="SUPFAM" id="SSF53474">
    <property type="entry name" value="alpha/beta-Hydrolases"/>
    <property type="match status" value="1"/>
</dbReference>
<evidence type="ECO:0000313" key="2">
    <source>
        <dbReference type="EMBL" id="SJZ83269.1"/>
    </source>
</evidence>
<name>A0A1T4NVJ7_9HYPH</name>
<accession>A0A1T4NVJ7</accession>
<dbReference type="PANTHER" id="PTHR22946:SF12">
    <property type="entry name" value="CONIDIAL PIGMENT BIOSYNTHESIS PROTEIN AYG1 (AFU_ORTHOLOGUE AFUA_2G17550)"/>
    <property type="match status" value="1"/>
</dbReference>
<organism evidence="2 3">
    <name type="scientific">Consotaella salsifontis</name>
    <dbReference type="NCBI Taxonomy" id="1365950"/>
    <lineage>
        <taxon>Bacteria</taxon>
        <taxon>Pseudomonadati</taxon>
        <taxon>Pseudomonadota</taxon>
        <taxon>Alphaproteobacteria</taxon>
        <taxon>Hyphomicrobiales</taxon>
        <taxon>Aurantimonadaceae</taxon>
        <taxon>Consotaella</taxon>
    </lineage>
</organism>
<dbReference type="OrthoDB" id="217645at2"/>
<keyword evidence="1" id="KW-0378">Hydrolase</keyword>
<dbReference type="STRING" id="1365950.SAMN05428963_103212"/>
<dbReference type="EMBL" id="FUXL01000003">
    <property type="protein sequence ID" value="SJZ83269.1"/>
    <property type="molecule type" value="Genomic_DNA"/>
</dbReference>
<reference evidence="3" key="1">
    <citation type="submission" date="2017-02" db="EMBL/GenBank/DDBJ databases">
        <authorList>
            <person name="Varghese N."/>
            <person name="Submissions S."/>
        </authorList>
    </citation>
    <scope>NUCLEOTIDE SEQUENCE [LARGE SCALE GENOMIC DNA]</scope>
    <source>
        <strain evidence="3">USBA 369</strain>
    </source>
</reference>
<keyword evidence="3" id="KW-1185">Reference proteome</keyword>
<dbReference type="PANTHER" id="PTHR22946">
    <property type="entry name" value="DIENELACTONE HYDROLASE DOMAIN-CONTAINING PROTEIN-RELATED"/>
    <property type="match status" value="1"/>
</dbReference>
<dbReference type="GO" id="GO:0016787">
    <property type="term" value="F:hydrolase activity"/>
    <property type="evidence" value="ECO:0007669"/>
    <property type="project" value="UniProtKB-KW"/>
</dbReference>
<evidence type="ECO:0000256" key="1">
    <source>
        <dbReference type="ARBA" id="ARBA00022801"/>
    </source>
</evidence>
<sequence length="391" mass="43970">MTIEFSRWPANYGKSFQVTKILGLASLGFADATEIFAACKNIDPDNDETWVKEWLATAETVERHGRQAEAVGNWYAARDAYARACNYTRTAEFMVKDDEAEKVRLIRKSTELFEKAGRYFDVRPEKVQVPYEDAMLDGYFFSPDWIEGPKPTLFALNGGEEHSTENYFNLGPAFIESGYNFFVYDQPGTSLSLYEKGKTRRADSEAFHSKAIDFLLTRPEVDPNKIIVFGESFSGYDSLRFASFDQRIAAVISDGGTHKFDWAAMLRWMPPSLAAHGLRILGASSLDELANDPRFAYDLEGVLHRIECPLLVVHGAEEALVQPTPLWQALTNYEQAGSKNKTFLPIEDRRLGGLEHCQVDNKHVTREVVLNWLCSIGLGPSAPRSTKARPA</sequence>
<dbReference type="InterPro" id="IPR029058">
    <property type="entry name" value="AB_hydrolase_fold"/>
</dbReference>
<dbReference type="AlphaFoldDB" id="A0A1T4NVJ7"/>
<dbReference type="Gene3D" id="1.20.1440.110">
    <property type="entry name" value="acylaminoacyl peptidase"/>
    <property type="match status" value="1"/>
</dbReference>